<dbReference type="RefSeq" id="WP_345730527.1">
    <property type="nucleotide sequence ID" value="NZ_BAAAYN010000031.1"/>
</dbReference>
<dbReference type="GO" id="GO:0003677">
    <property type="term" value="F:DNA binding"/>
    <property type="evidence" value="ECO:0007669"/>
    <property type="project" value="UniProtKB-KW"/>
</dbReference>
<protein>
    <submittedName>
        <fullName evidence="1">MmcQ/YjbR family DNA-binding protein</fullName>
    </submittedName>
</protein>
<evidence type="ECO:0000313" key="1">
    <source>
        <dbReference type="EMBL" id="GAA3391340.1"/>
    </source>
</evidence>
<dbReference type="InterPro" id="IPR058532">
    <property type="entry name" value="YjbR/MT2646/Rv2570-like"/>
</dbReference>
<keyword evidence="1" id="KW-0238">DNA-binding</keyword>
<reference evidence="2" key="1">
    <citation type="journal article" date="2019" name="Int. J. Syst. Evol. Microbiol.">
        <title>The Global Catalogue of Microorganisms (GCM) 10K type strain sequencing project: providing services to taxonomists for standard genome sequencing and annotation.</title>
        <authorList>
            <consortium name="The Broad Institute Genomics Platform"/>
            <consortium name="The Broad Institute Genome Sequencing Center for Infectious Disease"/>
            <person name="Wu L."/>
            <person name="Ma J."/>
        </authorList>
    </citation>
    <scope>NUCLEOTIDE SEQUENCE [LARGE SCALE GENOMIC DNA]</scope>
    <source>
        <strain evidence="2">JCM 9458</strain>
    </source>
</reference>
<keyword evidence="2" id="KW-1185">Reference proteome</keyword>
<accession>A0ABP6T3E3</accession>
<comment type="caution">
    <text evidence="1">The sequence shown here is derived from an EMBL/GenBank/DDBJ whole genome shotgun (WGS) entry which is preliminary data.</text>
</comment>
<evidence type="ECO:0000313" key="2">
    <source>
        <dbReference type="Proteomes" id="UP001501676"/>
    </source>
</evidence>
<dbReference type="InterPro" id="IPR038056">
    <property type="entry name" value="YjbR-like_sf"/>
</dbReference>
<name>A0ABP6T3E3_9ACTN</name>
<sequence length="120" mass="13096">MGVTVAEMRALALALPEAVEIETWGHPTFRVRNKMFASCASDDTPEPTATFKATLDEQAELLAEDPGVYGVPAYVGHAGWVQVRLEAIASDVLREHLMDAWRRTAPKRVVAAFDATLDDA</sequence>
<dbReference type="SUPFAM" id="SSF142906">
    <property type="entry name" value="YjbR-like"/>
    <property type="match status" value="1"/>
</dbReference>
<proteinExistence type="predicted"/>
<dbReference type="Pfam" id="PF04237">
    <property type="entry name" value="YjbR"/>
    <property type="match status" value="1"/>
</dbReference>
<dbReference type="Gene3D" id="3.90.1150.30">
    <property type="match status" value="1"/>
</dbReference>
<organism evidence="1 2">
    <name type="scientific">Cryptosporangium minutisporangium</name>
    <dbReference type="NCBI Taxonomy" id="113569"/>
    <lineage>
        <taxon>Bacteria</taxon>
        <taxon>Bacillati</taxon>
        <taxon>Actinomycetota</taxon>
        <taxon>Actinomycetes</taxon>
        <taxon>Cryptosporangiales</taxon>
        <taxon>Cryptosporangiaceae</taxon>
        <taxon>Cryptosporangium</taxon>
    </lineage>
</organism>
<dbReference type="Proteomes" id="UP001501676">
    <property type="component" value="Unassembled WGS sequence"/>
</dbReference>
<dbReference type="EMBL" id="BAAAYN010000031">
    <property type="protein sequence ID" value="GAA3391340.1"/>
    <property type="molecule type" value="Genomic_DNA"/>
</dbReference>
<gene>
    <name evidence="1" type="ORF">GCM10020369_48920</name>
</gene>